<evidence type="ECO:0000256" key="1">
    <source>
        <dbReference type="SAM" id="MobiDB-lite"/>
    </source>
</evidence>
<feature type="compositionally biased region" description="Basic residues" evidence="1">
    <location>
        <begin position="26"/>
        <end position="36"/>
    </location>
</feature>
<dbReference type="AlphaFoldDB" id="A0A1R3HHC0"/>
<name>A0A1R3HHC0_COCAP</name>
<accession>A0A1R3HHC0</accession>
<organism evidence="2 3">
    <name type="scientific">Corchorus capsularis</name>
    <name type="common">Jute</name>
    <dbReference type="NCBI Taxonomy" id="210143"/>
    <lineage>
        <taxon>Eukaryota</taxon>
        <taxon>Viridiplantae</taxon>
        <taxon>Streptophyta</taxon>
        <taxon>Embryophyta</taxon>
        <taxon>Tracheophyta</taxon>
        <taxon>Spermatophyta</taxon>
        <taxon>Magnoliopsida</taxon>
        <taxon>eudicotyledons</taxon>
        <taxon>Gunneridae</taxon>
        <taxon>Pentapetalae</taxon>
        <taxon>rosids</taxon>
        <taxon>malvids</taxon>
        <taxon>Malvales</taxon>
        <taxon>Malvaceae</taxon>
        <taxon>Grewioideae</taxon>
        <taxon>Apeibeae</taxon>
        <taxon>Corchorus</taxon>
    </lineage>
</organism>
<comment type="caution">
    <text evidence="2">The sequence shown here is derived from an EMBL/GenBank/DDBJ whole genome shotgun (WGS) entry which is preliminary data.</text>
</comment>
<keyword evidence="3" id="KW-1185">Reference proteome</keyword>
<feature type="compositionally biased region" description="Polar residues" evidence="1">
    <location>
        <begin position="11"/>
        <end position="21"/>
    </location>
</feature>
<reference evidence="2 3" key="1">
    <citation type="submission" date="2013-09" db="EMBL/GenBank/DDBJ databases">
        <title>Corchorus capsularis genome sequencing.</title>
        <authorList>
            <person name="Alam M."/>
            <person name="Haque M.S."/>
            <person name="Islam M.S."/>
            <person name="Emdad E.M."/>
            <person name="Islam M.M."/>
            <person name="Ahmed B."/>
            <person name="Halim A."/>
            <person name="Hossen Q.M.M."/>
            <person name="Hossain M.Z."/>
            <person name="Ahmed R."/>
            <person name="Khan M.M."/>
            <person name="Islam R."/>
            <person name="Rashid M.M."/>
            <person name="Khan S.A."/>
            <person name="Rahman M.S."/>
            <person name="Alam M."/>
        </authorList>
    </citation>
    <scope>NUCLEOTIDE SEQUENCE [LARGE SCALE GENOMIC DNA]</scope>
    <source>
        <strain evidence="3">cv. CVL-1</strain>
        <tissue evidence="2">Whole seedling</tissue>
    </source>
</reference>
<sequence length="36" mass="4012">MTSPHKLHQILTPTLPDSPNNPGKHILSKKPKVLSR</sequence>
<gene>
    <name evidence="2" type="ORF">CCACVL1_19347</name>
</gene>
<dbReference type="Gramene" id="OMO69690">
    <property type="protein sequence ID" value="OMO69690"/>
    <property type="gene ID" value="CCACVL1_19347"/>
</dbReference>
<evidence type="ECO:0000313" key="2">
    <source>
        <dbReference type="EMBL" id="OMO69690.1"/>
    </source>
</evidence>
<dbReference type="EMBL" id="AWWV01011980">
    <property type="protein sequence ID" value="OMO69690.1"/>
    <property type="molecule type" value="Genomic_DNA"/>
</dbReference>
<proteinExistence type="predicted"/>
<dbReference type="Proteomes" id="UP000188268">
    <property type="component" value="Unassembled WGS sequence"/>
</dbReference>
<protein>
    <submittedName>
        <fullName evidence="2">Uncharacterized protein</fullName>
    </submittedName>
</protein>
<evidence type="ECO:0000313" key="3">
    <source>
        <dbReference type="Proteomes" id="UP000188268"/>
    </source>
</evidence>
<feature type="region of interest" description="Disordered" evidence="1">
    <location>
        <begin position="1"/>
        <end position="36"/>
    </location>
</feature>